<proteinExistence type="predicted"/>
<dbReference type="Proteomes" id="UP000593566">
    <property type="component" value="Unassembled WGS sequence"/>
</dbReference>
<feature type="compositionally biased region" description="Basic and acidic residues" evidence="1">
    <location>
        <begin position="107"/>
        <end position="118"/>
    </location>
</feature>
<accession>A0A8H6FK05</accession>
<keyword evidence="3" id="KW-1185">Reference proteome</keyword>
<organism evidence="2 3">
    <name type="scientific">Letharia lupina</name>
    <dbReference type="NCBI Taxonomy" id="560253"/>
    <lineage>
        <taxon>Eukaryota</taxon>
        <taxon>Fungi</taxon>
        <taxon>Dikarya</taxon>
        <taxon>Ascomycota</taxon>
        <taxon>Pezizomycotina</taxon>
        <taxon>Lecanoromycetes</taxon>
        <taxon>OSLEUM clade</taxon>
        <taxon>Lecanoromycetidae</taxon>
        <taxon>Lecanorales</taxon>
        <taxon>Lecanorineae</taxon>
        <taxon>Parmeliaceae</taxon>
        <taxon>Letharia</taxon>
    </lineage>
</organism>
<evidence type="ECO:0000256" key="1">
    <source>
        <dbReference type="SAM" id="MobiDB-lite"/>
    </source>
</evidence>
<protein>
    <submittedName>
        <fullName evidence="2">Uncharacterized protein</fullName>
    </submittedName>
</protein>
<feature type="region of interest" description="Disordered" evidence="1">
    <location>
        <begin position="102"/>
        <end position="130"/>
    </location>
</feature>
<dbReference type="RefSeq" id="XP_037157184.1">
    <property type="nucleotide sequence ID" value="XM_037295183.1"/>
</dbReference>
<sequence>MDLAEAESGIWESEEILGFNVYLSEISFGFDRLANEGETAVFKLEGGTEDLFPEIMSQYPIWVVDEEQREISFDWRAMFSQFCADDELKNYMKHNLSNERTGPIKARKLEDKTDRGEADIFDGVSSSQRG</sequence>
<dbReference type="AlphaFoldDB" id="A0A8H6FK05"/>
<reference evidence="2 3" key="1">
    <citation type="journal article" date="2020" name="Genomics">
        <title>Complete, high-quality genomes from long-read metagenomic sequencing of two wolf lichen thalli reveals enigmatic genome architecture.</title>
        <authorList>
            <person name="McKenzie S.K."/>
            <person name="Walston R.F."/>
            <person name="Allen J.L."/>
        </authorList>
    </citation>
    <scope>NUCLEOTIDE SEQUENCE [LARGE SCALE GENOMIC DNA]</scope>
    <source>
        <strain evidence="2">WasteWater1</strain>
    </source>
</reference>
<dbReference type="EMBL" id="JACCJB010000002">
    <property type="protein sequence ID" value="KAF6229927.1"/>
    <property type="molecule type" value="Genomic_DNA"/>
</dbReference>
<name>A0A8H6FK05_9LECA</name>
<comment type="caution">
    <text evidence="2">The sequence shown here is derived from an EMBL/GenBank/DDBJ whole genome shotgun (WGS) entry which is preliminary data.</text>
</comment>
<evidence type="ECO:0000313" key="2">
    <source>
        <dbReference type="EMBL" id="KAF6229927.1"/>
    </source>
</evidence>
<gene>
    <name evidence="2" type="ORF">HO133_004264</name>
</gene>
<evidence type="ECO:0000313" key="3">
    <source>
        <dbReference type="Proteomes" id="UP000593566"/>
    </source>
</evidence>
<dbReference type="GeneID" id="59332673"/>